<reference evidence="2" key="1">
    <citation type="submission" date="2024-06" db="EMBL/GenBank/DDBJ databases">
        <authorList>
            <person name="Coelho C."/>
            <person name="Bento M."/>
            <person name="Garcia E."/>
            <person name="Camelo A."/>
            <person name="Brandao I."/>
            <person name="Espirito Santo C."/>
            <person name="Trovao J."/>
            <person name="Verissimo A."/>
            <person name="Costa J."/>
            <person name="Tiago I."/>
        </authorList>
    </citation>
    <scope>NUCLEOTIDE SEQUENCE</scope>
    <source>
        <strain evidence="2">KWT182</strain>
    </source>
</reference>
<feature type="domain" description="DNA topoisomerase type IA zn finger" evidence="1">
    <location>
        <begin position="13"/>
        <end position="49"/>
    </location>
</feature>
<dbReference type="GO" id="GO:0003677">
    <property type="term" value="F:DNA binding"/>
    <property type="evidence" value="ECO:0007669"/>
    <property type="project" value="UniProtKB-KW"/>
</dbReference>
<accession>A0AAU7Q904</accession>
<dbReference type="Pfam" id="PF01396">
    <property type="entry name" value="Zn_ribbon_Top1"/>
    <property type="match status" value="3"/>
</dbReference>
<dbReference type="GO" id="GO:0003917">
    <property type="term" value="F:DNA topoisomerase type I (single strand cut, ATP-independent) activity"/>
    <property type="evidence" value="ECO:0007669"/>
    <property type="project" value="InterPro"/>
</dbReference>
<dbReference type="Gene3D" id="3.30.65.10">
    <property type="entry name" value="Bacterial Topoisomerase I, domain 1"/>
    <property type="match status" value="3"/>
</dbReference>
<evidence type="ECO:0000259" key="1">
    <source>
        <dbReference type="Pfam" id="PF01396"/>
    </source>
</evidence>
<organism evidence="2">
    <name type="scientific">Acerihabitans sp. KWT182</name>
    <dbReference type="NCBI Taxonomy" id="3157919"/>
    <lineage>
        <taxon>Bacteria</taxon>
        <taxon>Pseudomonadati</taxon>
        <taxon>Pseudomonadota</taxon>
        <taxon>Gammaproteobacteria</taxon>
        <taxon>Enterobacterales</taxon>
        <taxon>Pectobacteriaceae</taxon>
        <taxon>Acerihabitans</taxon>
    </lineage>
</organism>
<dbReference type="SUPFAM" id="SSF57783">
    <property type="entry name" value="Zinc beta-ribbon"/>
    <property type="match status" value="2"/>
</dbReference>
<keyword evidence="2" id="KW-0238">DNA-binding</keyword>
<gene>
    <name evidence="2" type="ORF">ABK905_24035</name>
</gene>
<feature type="domain" description="DNA topoisomerase type IA zn finger" evidence="1">
    <location>
        <begin position="62"/>
        <end position="95"/>
    </location>
</feature>
<dbReference type="InterPro" id="IPR013498">
    <property type="entry name" value="Topo_IA_Znf"/>
</dbReference>
<evidence type="ECO:0000313" key="2">
    <source>
        <dbReference type="EMBL" id="XBS69433.1"/>
    </source>
</evidence>
<dbReference type="GO" id="GO:0005694">
    <property type="term" value="C:chromosome"/>
    <property type="evidence" value="ECO:0007669"/>
    <property type="project" value="InterPro"/>
</dbReference>
<dbReference type="PANTHER" id="PTHR42785:SF1">
    <property type="entry name" value="DNA TOPOISOMERASE"/>
    <property type="match status" value="1"/>
</dbReference>
<dbReference type="GO" id="GO:0006265">
    <property type="term" value="P:DNA topological change"/>
    <property type="evidence" value="ECO:0007669"/>
    <property type="project" value="InterPro"/>
</dbReference>
<protein>
    <submittedName>
        <fullName evidence="2">Topoisomerase DNA-binding C4 zinc finger domain-containing protein</fullName>
    </submittedName>
</protein>
<dbReference type="InterPro" id="IPR000380">
    <property type="entry name" value="Topo_IA"/>
</dbReference>
<feature type="domain" description="DNA topoisomerase type IA zn finger" evidence="1">
    <location>
        <begin position="105"/>
        <end position="142"/>
    </location>
</feature>
<sequence>MAKAALFNARPIERCPDCGAALVIRSGQHGPFLGCSQYPHCAYIKPLKQHADGHIVTVLEGQSCPACQAKLVLRQGRYGMFIGCSNYPACQYIAAADKPDETAIACPLCGIGKLLQRTSRFGKTFYACDEYPKCRFAINFKPVTGECAYCHFPLLMEKNTLRGAILYCADKRCGKPVTVKEHDEQ</sequence>
<name>A0AAU7Q904_9GAMM</name>
<dbReference type="AlphaFoldDB" id="A0AAU7Q904"/>
<dbReference type="EMBL" id="CP157947">
    <property type="protein sequence ID" value="XBS69433.1"/>
    <property type="molecule type" value="Genomic_DNA"/>
</dbReference>
<dbReference type="PANTHER" id="PTHR42785">
    <property type="entry name" value="DNA TOPOISOMERASE, TYPE IA, CORE"/>
    <property type="match status" value="1"/>
</dbReference>
<proteinExistence type="predicted"/>